<keyword evidence="2" id="KW-1003">Cell membrane</keyword>
<dbReference type="AlphaFoldDB" id="A0AAN5AK88"/>
<feature type="transmembrane region" description="Helical" evidence="6">
    <location>
        <begin position="194"/>
        <end position="215"/>
    </location>
</feature>
<feature type="transmembrane region" description="Helical" evidence="6">
    <location>
        <begin position="153"/>
        <end position="174"/>
    </location>
</feature>
<feature type="transmembrane region" description="Helical" evidence="6">
    <location>
        <begin position="87"/>
        <end position="106"/>
    </location>
</feature>
<protein>
    <submittedName>
        <fullName evidence="7">Polysaccharide biosynthesis protein</fullName>
    </submittedName>
</protein>
<proteinExistence type="predicted"/>
<dbReference type="PANTHER" id="PTHR30250:SF11">
    <property type="entry name" value="O-ANTIGEN TRANSPORTER-RELATED"/>
    <property type="match status" value="1"/>
</dbReference>
<keyword evidence="5 6" id="KW-0472">Membrane</keyword>
<feature type="transmembrane region" description="Helical" evidence="6">
    <location>
        <begin position="118"/>
        <end position="141"/>
    </location>
</feature>
<evidence type="ECO:0000256" key="1">
    <source>
        <dbReference type="ARBA" id="ARBA00004651"/>
    </source>
</evidence>
<feature type="transmembrane region" description="Helical" evidence="6">
    <location>
        <begin position="387"/>
        <end position="406"/>
    </location>
</feature>
<evidence type="ECO:0000313" key="7">
    <source>
        <dbReference type="EMBL" id="GJM59653.1"/>
    </source>
</evidence>
<keyword evidence="8" id="KW-1185">Reference proteome</keyword>
<accession>A0AAN5AK88</accession>
<comment type="caution">
    <text evidence="7">The sequence shown here is derived from an EMBL/GenBank/DDBJ whole genome shotgun (WGS) entry which is preliminary data.</text>
</comment>
<evidence type="ECO:0000256" key="2">
    <source>
        <dbReference type="ARBA" id="ARBA00022475"/>
    </source>
</evidence>
<feature type="transmembrane region" description="Helical" evidence="6">
    <location>
        <begin position="47"/>
        <end position="67"/>
    </location>
</feature>
<dbReference type="Proteomes" id="UP001310022">
    <property type="component" value="Unassembled WGS sequence"/>
</dbReference>
<dbReference type="GO" id="GO:0005886">
    <property type="term" value="C:plasma membrane"/>
    <property type="evidence" value="ECO:0007669"/>
    <property type="project" value="UniProtKB-SubCell"/>
</dbReference>
<organism evidence="7 8">
    <name type="scientific">Persicobacter diffluens</name>
    <dbReference type="NCBI Taxonomy" id="981"/>
    <lineage>
        <taxon>Bacteria</taxon>
        <taxon>Pseudomonadati</taxon>
        <taxon>Bacteroidota</taxon>
        <taxon>Cytophagia</taxon>
        <taxon>Cytophagales</taxon>
        <taxon>Persicobacteraceae</taxon>
        <taxon>Persicobacter</taxon>
    </lineage>
</organism>
<dbReference type="Pfam" id="PF13440">
    <property type="entry name" value="Polysacc_synt_3"/>
    <property type="match status" value="1"/>
</dbReference>
<keyword evidence="4 6" id="KW-1133">Transmembrane helix</keyword>
<feature type="transmembrane region" description="Helical" evidence="6">
    <location>
        <begin position="470"/>
        <end position="490"/>
    </location>
</feature>
<gene>
    <name evidence="7" type="ORF">PEDI_02050</name>
</gene>
<comment type="subcellular location">
    <subcellularLocation>
        <location evidence="1">Cell membrane</location>
        <topology evidence="1">Multi-pass membrane protein</topology>
    </subcellularLocation>
</comment>
<feature type="transmembrane region" description="Helical" evidence="6">
    <location>
        <begin position="445"/>
        <end position="464"/>
    </location>
</feature>
<feature type="transmembrane region" description="Helical" evidence="6">
    <location>
        <begin position="320"/>
        <end position="346"/>
    </location>
</feature>
<keyword evidence="3 6" id="KW-0812">Transmembrane</keyword>
<evidence type="ECO:0000256" key="6">
    <source>
        <dbReference type="SAM" id="Phobius"/>
    </source>
</evidence>
<sequence>MSRLKKLAGDTVLYGMSSIVGRMLNYFLVPLYTTYLSAAEYGVVTELYAYVAFFMVLFTFGMETTFFRFVSQDKSSAKSIFNQITSLVLVIDTALALLLCALATPIMNYLEFPGKEGYVYALAAILFLDGVSAIPFAKLRIEGKAKKFAMTKMINILINMTLNIVLLVGINAILEGNFMPEQAAWVNSWYSPAVGPAIVVFSNLVASAANWIMLGSAFRSFKFQWNKEAISPIVRYGYPLLFMGVAGTTNEMFSRLMLKKILPEGFYEGFSNQEILGIFGACYKLAIFMNLAIQAYKYAAEPFFFNNSGDKSSPALIGKVTHIFIAFGAVAYVGIVANLDIIAIFTLRQAEYKLALDAVPVLLMANLLLGVYYNLSMWYKLTDRTYVGTYLAVGGAILTILLNLMLIPSYGYMGSAYVTFIVYLLMTVASYILGQKYYPIPYQMVRGMLYLVLAGLLGHFCFQLKLDNFYFLKGIQLLIFLIFAGMVFILERSTLRKNRRA</sequence>
<feature type="transmembrane region" description="Helical" evidence="6">
    <location>
        <begin position="12"/>
        <end position="35"/>
    </location>
</feature>
<reference evidence="7 8" key="1">
    <citation type="submission" date="2021-12" db="EMBL/GenBank/DDBJ databases">
        <title>Genome sequencing of bacteria with rrn-lacking chromosome and rrn-plasmid.</title>
        <authorList>
            <person name="Anda M."/>
            <person name="Iwasaki W."/>
        </authorList>
    </citation>
    <scope>NUCLEOTIDE SEQUENCE [LARGE SCALE GENOMIC DNA]</scope>
    <source>
        <strain evidence="7 8">NBRC 15940</strain>
    </source>
</reference>
<evidence type="ECO:0000313" key="8">
    <source>
        <dbReference type="Proteomes" id="UP001310022"/>
    </source>
</evidence>
<name>A0AAN5AK88_9BACT</name>
<evidence type="ECO:0000256" key="5">
    <source>
        <dbReference type="ARBA" id="ARBA00023136"/>
    </source>
</evidence>
<dbReference type="PANTHER" id="PTHR30250">
    <property type="entry name" value="PST FAMILY PREDICTED COLANIC ACID TRANSPORTER"/>
    <property type="match status" value="1"/>
</dbReference>
<dbReference type="InterPro" id="IPR050833">
    <property type="entry name" value="Poly_Biosynth_Transport"/>
</dbReference>
<feature type="transmembrane region" description="Helical" evidence="6">
    <location>
        <begin position="412"/>
        <end position="433"/>
    </location>
</feature>
<feature type="transmembrane region" description="Helical" evidence="6">
    <location>
        <begin position="278"/>
        <end position="299"/>
    </location>
</feature>
<evidence type="ECO:0000256" key="3">
    <source>
        <dbReference type="ARBA" id="ARBA00022692"/>
    </source>
</evidence>
<feature type="transmembrane region" description="Helical" evidence="6">
    <location>
        <begin position="358"/>
        <end position="375"/>
    </location>
</feature>
<evidence type="ECO:0000256" key="4">
    <source>
        <dbReference type="ARBA" id="ARBA00022989"/>
    </source>
</evidence>
<dbReference type="EMBL" id="BQKE01000001">
    <property type="protein sequence ID" value="GJM59653.1"/>
    <property type="molecule type" value="Genomic_DNA"/>
</dbReference>
<feature type="transmembrane region" description="Helical" evidence="6">
    <location>
        <begin position="236"/>
        <end position="258"/>
    </location>
</feature>
<dbReference type="RefSeq" id="WP_338235645.1">
    <property type="nucleotide sequence ID" value="NZ_BQKE01000001.1"/>
</dbReference>